<feature type="domain" description="Diphosphomevalonate decarboxylase-like N-terminal" evidence="7">
    <location>
        <begin position="25"/>
        <end position="179"/>
    </location>
</feature>
<evidence type="ECO:0000259" key="6">
    <source>
        <dbReference type="Pfam" id="PF18376"/>
    </source>
</evidence>
<keyword evidence="5" id="KW-0456">Lyase</keyword>
<evidence type="ECO:0000256" key="4">
    <source>
        <dbReference type="ARBA" id="ARBA00023098"/>
    </source>
</evidence>
<keyword evidence="2" id="KW-0547">Nucleotide-binding</keyword>
<evidence type="ECO:0000259" key="7">
    <source>
        <dbReference type="Pfam" id="PF22700"/>
    </source>
</evidence>
<proteinExistence type="predicted"/>
<protein>
    <submittedName>
        <fullName evidence="8">Diphosphomevalonate decarboxylase</fullName>
    </submittedName>
</protein>
<accession>A0A4R2EQP7</accession>
<dbReference type="InterPro" id="IPR020568">
    <property type="entry name" value="Ribosomal_Su5_D2-typ_SF"/>
</dbReference>
<evidence type="ECO:0000313" key="9">
    <source>
        <dbReference type="Proteomes" id="UP000294830"/>
    </source>
</evidence>
<evidence type="ECO:0000313" key="8">
    <source>
        <dbReference type="EMBL" id="TCN70717.1"/>
    </source>
</evidence>
<dbReference type="GO" id="GO:0016831">
    <property type="term" value="F:carboxy-lyase activity"/>
    <property type="evidence" value="ECO:0007669"/>
    <property type="project" value="InterPro"/>
</dbReference>
<sequence>MNFYLNTLGQLPISLDKPFTVSWTAPANIALVKYWGKHGKQLPCNPSLSFSLRESTTTTRITFAPHKSLKVSFNFQGLENERFRERLEKFFSSLGEVTHFFKNMEISIESANSFPHSDGVASTSSSLASIALCVCSLIYELTEKEMDDSFYRLSSYFARLGSGSASRSVYGRYSIWGHTSILASNDEYAIEYKDYDPIFMELCDAIFVVSDSDKRISSTVGHNLMNVNPYADIRYQNAQKNALKILDAMKKGRLDTFYAIVEQEAMEMHAMMMVANPSFLLFDPNTIAIINRIKAFREQTSLPVGYTIDAGPNVHFLYFERDREKVMPFIEEQRALCHKGIIVFDGLGAGPVKNPVE</sequence>
<dbReference type="EMBL" id="SLWB01000003">
    <property type="protein sequence ID" value="TCN70717.1"/>
    <property type="molecule type" value="Genomic_DNA"/>
</dbReference>
<evidence type="ECO:0000256" key="1">
    <source>
        <dbReference type="ARBA" id="ARBA00022516"/>
    </source>
</evidence>
<dbReference type="InterPro" id="IPR041431">
    <property type="entry name" value="Mvd1_C"/>
</dbReference>
<dbReference type="PANTHER" id="PTHR10977">
    <property type="entry name" value="DIPHOSPHOMEVALONATE DECARBOXYLASE"/>
    <property type="match status" value="1"/>
</dbReference>
<organism evidence="8 9">
    <name type="scientific">Acetobacteroides hydrogenigenes</name>
    <dbReference type="NCBI Taxonomy" id="979970"/>
    <lineage>
        <taxon>Bacteria</taxon>
        <taxon>Pseudomonadati</taxon>
        <taxon>Bacteroidota</taxon>
        <taxon>Bacteroidia</taxon>
        <taxon>Bacteroidales</taxon>
        <taxon>Rikenellaceae</taxon>
        <taxon>Acetobacteroides</taxon>
    </lineage>
</organism>
<keyword evidence="4" id="KW-0443">Lipid metabolism</keyword>
<gene>
    <name evidence="8" type="ORF">CLV25_103241</name>
</gene>
<dbReference type="InterPro" id="IPR014721">
    <property type="entry name" value="Ribsml_uS5_D2-typ_fold_subgr"/>
</dbReference>
<evidence type="ECO:0000256" key="5">
    <source>
        <dbReference type="ARBA" id="ARBA00023239"/>
    </source>
</evidence>
<dbReference type="GO" id="GO:0005524">
    <property type="term" value="F:ATP binding"/>
    <property type="evidence" value="ECO:0007669"/>
    <property type="project" value="UniProtKB-KW"/>
</dbReference>
<dbReference type="Gene3D" id="3.30.230.10">
    <property type="match status" value="1"/>
</dbReference>
<dbReference type="Gene3D" id="3.30.70.890">
    <property type="entry name" value="GHMP kinase, C-terminal domain"/>
    <property type="match status" value="1"/>
</dbReference>
<dbReference type="InterPro" id="IPR036554">
    <property type="entry name" value="GHMP_kinase_C_sf"/>
</dbReference>
<evidence type="ECO:0000256" key="3">
    <source>
        <dbReference type="ARBA" id="ARBA00022840"/>
    </source>
</evidence>
<dbReference type="PIRSF" id="PIRSF015950">
    <property type="entry name" value="Mev_P_decrbx"/>
    <property type="match status" value="1"/>
</dbReference>
<dbReference type="InterPro" id="IPR005935">
    <property type="entry name" value="Mev_decarb"/>
</dbReference>
<name>A0A4R2EQP7_9BACT</name>
<dbReference type="AlphaFoldDB" id="A0A4R2EQP7"/>
<feature type="domain" description="Mvd1 C-terminal" evidence="6">
    <location>
        <begin position="206"/>
        <end position="332"/>
    </location>
</feature>
<evidence type="ECO:0000256" key="2">
    <source>
        <dbReference type="ARBA" id="ARBA00022741"/>
    </source>
</evidence>
<dbReference type="GO" id="GO:0008299">
    <property type="term" value="P:isoprenoid biosynthetic process"/>
    <property type="evidence" value="ECO:0007669"/>
    <property type="project" value="InterPro"/>
</dbReference>
<comment type="caution">
    <text evidence="8">The sequence shown here is derived from an EMBL/GenBank/DDBJ whole genome shotgun (WGS) entry which is preliminary data.</text>
</comment>
<dbReference type="Proteomes" id="UP000294830">
    <property type="component" value="Unassembled WGS sequence"/>
</dbReference>
<keyword evidence="1" id="KW-0444">Lipid biosynthesis</keyword>
<dbReference type="Pfam" id="PF18376">
    <property type="entry name" value="MDD_C"/>
    <property type="match status" value="1"/>
</dbReference>
<dbReference type="SUPFAM" id="SSF54211">
    <property type="entry name" value="Ribosomal protein S5 domain 2-like"/>
    <property type="match status" value="1"/>
</dbReference>
<dbReference type="InterPro" id="IPR053859">
    <property type="entry name" value="MVD-like_N"/>
</dbReference>
<keyword evidence="9" id="KW-1185">Reference proteome</keyword>
<dbReference type="SUPFAM" id="SSF55060">
    <property type="entry name" value="GHMP Kinase, C-terminal domain"/>
    <property type="match status" value="1"/>
</dbReference>
<dbReference type="Pfam" id="PF22700">
    <property type="entry name" value="MVD-like_N"/>
    <property type="match status" value="1"/>
</dbReference>
<dbReference type="RefSeq" id="WP_131838573.1">
    <property type="nucleotide sequence ID" value="NZ_SLWB01000003.1"/>
</dbReference>
<dbReference type="PANTHER" id="PTHR10977:SF3">
    <property type="entry name" value="DIPHOSPHOMEVALONATE DECARBOXYLASE"/>
    <property type="match status" value="1"/>
</dbReference>
<keyword evidence="3" id="KW-0067">ATP-binding</keyword>
<reference evidence="8 9" key="1">
    <citation type="submission" date="2019-03" db="EMBL/GenBank/DDBJ databases">
        <title>Genomic Encyclopedia of Archaeal and Bacterial Type Strains, Phase II (KMG-II): from individual species to whole genera.</title>
        <authorList>
            <person name="Goeker M."/>
        </authorList>
    </citation>
    <scope>NUCLEOTIDE SEQUENCE [LARGE SCALE GENOMIC DNA]</scope>
    <source>
        <strain evidence="8 9">RL-C</strain>
    </source>
</reference>
<dbReference type="OrthoDB" id="5498344at2"/>